<accession>A0ABN1MI92</accession>
<sequence>MGSTVQAQRVKASIDSISIKIGEQITYTFEVEADSTSFVTFPEGQTFVPLEMFESFKIDTTKNQDKLKLIKKYALTQFDSGRYIIPKQKIQIDDRSFMTDSFAVQVRDVVVDTTKQKMYPIKPSVEVEAQFELPSWIWWVLLVLLLLAVILFILFRRKKKKDEELAKLTPFERAMLTLKKLDESNLLNQHEYKNYYSTLTDAARRYLDEKVDDHAMERTTDELLQHLEELKAEGRLDLDGPTLKDFEGILRRADLAKFAKSNPPQEVAKADRSKVEDIIKNTKESLPEPTEEELLQDQKYLEELAKKRKRNQIIISIVAGVVVIAIALGVLIAQKGFTYLKDTYLGHPTKDLLEEPWIKSEYGNPPMTISTPRVLVRKDTDSILKNLNQPGVKNELFMYGSLISDFYVLLNTTSFEQKIDFDIKNAIDGIYKQFEAQGAANIIMKDEAFKTAQGVDGYKVYGSMTVTDQLTKRQKRVDYSILVFAVNNGIQQLTLVYGEEDEYAEKIAERIISSVEFNAAIN</sequence>
<keyword evidence="1" id="KW-0812">Transmembrane</keyword>
<dbReference type="Proteomes" id="UP001500507">
    <property type="component" value="Unassembled WGS sequence"/>
</dbReference>
<protein>
    <recommendedName>
        <fullName evidence="4">DUF4381 domain-containing protein</fullName>
    </recommendedName>
</protein>
<comment type="caution">
    <text evidence="2">The sequence shown here is derived from an EMBL/GenBank/DDBJ whole genome shotgun (WGS) entry which is preliminary data.</text>
</comment>
<evidence type="ECO:0008006" key="4">
    <source>
        <dbReference type="Google" id="ProtNLM"/>
    </source>
</evidence>
<gene>
    <name evidence="2" type="ORF">GCM10009117_17950</name>
</gene>
<organism evidence="2 3">
    <name type="scientific">Gangjinia marincola</name>
    <dbReference type="NCBI Taxonomy" id="578463"/>
    <lineage>
        <taxon>Bacteria</taxon>
        <taxon>Pseudomonadati</taxon>
        <taxon>Bacteroidota</taxon>
        <taxon>Flavobacteriia</taxon>
        <taxon>Flavobacteriales</taxon>
        <taxon>Flavobacteriaceae</taxon>
        <taxon>Gangjinia</taxon>
    </lineage>
</organism>
<evidence type="ECO:0000313" key="3">
    <source>
        <dbReference type="Proteomes" id="UP001500507"/>
    </source>
</evidence>
<feature type="transmembrane region" description="Helical" evidence="1">
    <location>
        <begin position="313"/>
        <end position="333"/>
    </location>
</feature>
<dbReference type="EMBL" id="BAAAFG010000015">
    <property type="protein sequence ID" value="GAA0872648.1"/>
    <property type="molecule type" value="Genomic_DNA"/>
</dbReference>
<keyword evidence="1" id="KW-0472">Membrane</keyword>
<evidence type="ECO:0000313" key="2">
    <source>
        <dbReference type="EMBL" id="GAA0872648.1"/>
    </source>
</evidence>
<keyword evidence="3" id="KW-1185">Reference proteome</keyword>
<name>A0ABN1MI92_9FLAO</name>
<proteinExistence type="predicted"/>
<feature type="transmembrane region" description="Helical" evidence="1">
    <location>
        <begin position="136"/>
        <end position="155"/>
    </location>
</feature>
<reference evidence="2 3" key="1">
    <citation type="journal article" date="2019" name="Int. J. Syst. Evol. Microbiol.">
        <title>The Global Catalogue of Microorganisms (GCM) 10K type strain sequencing project: providing services to taxonomists for standard genome sequencing and annotation.</title>
        <authorList>
            <consortium name="The Broad Institute Genomics Platform"/>
            <consortium name="The Broad Institute Genome Sequencing Center for Infectious Disease"/>
            <person name="Wu L."/>
            <person name="Ma J."/>
        </authorList>
    </citation>
    <scope>NUCLEOTIDE SEQUENCE [LARGE SCALE GENOMIC DNA]</scope>
    <source>
        <strain evidence="2 3">JCM 16082</strain>
    </source>
</reference>
<keyword evidence="1" id="KW-1133">Transmembrane helix</keyword>
<evidence type="ECO:0000256" key="1">
    <source>
        <dbReference type="SAM" id="Phobius"/>
    </source>
</evidence>